<reference evidence="1 2" key="1">
    <citation type="submission" date="2016-10" db="EMBL/GenBank/DDBJ databases">
        <title>Proteomics and genomics reveal pathogen-plant mechanisms compatible with a hemibiotrophic lifestyle of Diplodia corticola.</title>
        <authorList>
            <person name="Fernandes I."/>
            <person name="De Jonge R."/>
            <person name="Van De Peer Y."/>
            <person name="Devreese B."/>
            <person name="Alves A."/>
            <person name="Esteves A.C."/>
        </authorList>
    </citation>
    <scope>NUCLEOTIDE SEQUENCE [LARGE SCALE GENOMIC DNA]</scope>
    <source>
        <strain evidence="1 2">CBS 112549</strain>
    </source>
</reference>
<keyword evidence="1" id="KW-0645">Protease</keyword>
<evidence type="ECO:0000313" key="1">
    <source>
        <dbReference type="EMBL" id="OJD36346.1"/>
    </source>
</evidence>
<name>A0A1J9R822_9PEZI</name>
<keyword evidence="2" id="KW-1185">Reference proteome</keyword>
<comment type="caution">
    <text evidence="1">The sequence shown here is derived from an EMBL/GenBank/DDBJ whole genome shotgun (WGS) entry which is preliminary data.</text>
</comment>
<sequence>MLPTLSDVPTHHPDCCLSLSNSLFSTLSQILSPSKGPVLSIGAGSGLLEAILGSRDPIRTVEGVEVNSSVNKYLPEESSFVVGGTWDLCPRARDASVWVFVYPRVPALVERYFETFGQARLELAVFLGPKADWADFQCAFRVPGFTNAEIVEDCGLVPYEVMAVIRKEQADK</sequence>
<keyword evidence="1" id="KW-0378">Hydrolase</keyword>
<dbReference type="AlphaFoldDB" id="A0A1J9R822"/>
<dbReference type="OrthoDB" id="2151982at2759"/>
<accession>A0A1J9R822</accession>
<organism evidence="1 2">
    <name type="scientific">Diplodia corticola</name>
    <dbReference type="NCBI Taxonomy" id="236234"/>
    <lineage>
        <taxon>Eukaryota</taxon>
        <taxon>Fungi</taxon>
        <taxon>Dikarya</taxon>
        <taxon>Ascomycota</taxon>
        <taxon>Pezizomycotina</taxon>
        <taxon>Dothideomycetes</taxon>
        <taxon>Dothideomycetes incertae sedis</taxon>
        <taxon>Botryosphaeriales</taxon>
        <taxon>Botryosphaeriaceae</taxon>
        <taxon>Diplodia</taxon>
    </lineage>
</organism>
<dbReference type="GO" id="GO:0006508">
    <property type="term" value="P:proteolysis"/>
    <property type="evidence" value="ECO:0007669"/>
    <property type="project" value="UniProtKB-KW"/>
</dbReference>
<dbReference type="RefSeq" id="XP_020132606.1">
    <property type="nucleotide sequence ID" value="XM_020270746.1"/>
</dbReference>
<dbReference type="Proteomes" id="UP000183809">
    <property type="component" value="Unassembled WGS sequence"/>
</dbReference>
<evidence type="ECO:0000313" key="2">
    <source>
        <dbReference type="Proteomes" id="UP000183809"/>
    </source>
</evidence>
<dbReference type="GeneID" id="31011005"/>
<dbReference type="GO" id="GO:0008233">
    <property type="term" value="F:peptidase activity"/>
    <property type="evidence" value="ECO:0007669"/>
    <property type="project" value="UniProtKB-KW"/>
</dbReference>
<protein>
    <submittedName>
        <fullName evidence="1">Mitochondrial presequence protease</fullName>
    </submittedName>
</protein>
<proteinExistence type="predicted"/>
<dbReference type="EMBL" id="MNUE01000012">
    <property type="protein sequence ID" value="OJD36346.1"/>
    <property type="molecule type" value="Genomic_DNA"/>
</dbReference>
<gene>
    <name evidence="1" type="ORF">BKCO1_1200071</name>
</gene>